<dbReference type="EMBL" id="BNAJ01000007">
    <property type="protein sequence ID" value="GHF49713.1"/>
    <property type="molecule type" value="Genomic_DNA"/>
</dbReference>
<organism evidence="4 5">
    <name type="scientific">Deinococcus metalli</name>
    <dbReference type="NCBI Taxonomy" id="1141878"/>
    <lineage>
        <taxon>Bacteria</taxon>
        <taxon>Thermotogati</taxon>
        <taxon>Deinococcota</taxon>
        <taxon>Deinococci</taxon>
        <taxon>Deinococcales</taxon>
        <taxon>Deinococcaceae</taxon>
        <taxon>Deinococcus</taxon>
    </lineage>
</organism>
<dbReference type="Proteomes" id="UP000619376">
    <property type="component" value="Unassembled WGS sequence"/>
</dbReference>
<name>A0A7W8KFN6_9DEIO</name>
<dbReference type="AlphaFoldDB" id="A0A7W8KFN6"/>
<evidence type="ECO:0000313" key="4">
    <source>
        <dbReference type="EMBL" id="MBB5377334.1"/>
    </source>
</evidence>
<sequence>MPRPARPARPPAARSGADRPHGTGRKASRPKVDHRTRQKAHEYELDALSGLERVAETELAAVPLARDIRGPRFWYPGDPERLTRMKSVVAVYRIQTWDVPRPRGLLGNQQLGELTEYLRSVVEVGGHTSFRLGAAGKESSVMQRLAEELQQGLNLPHDPETGELLIRLRPELDGPGWDVLARITPKPLSARPWRVCNLHGGLNATIAYAVHKLAGQRDVDRIFNPMSGSGTLLIERALMGPSDAMVGVDASQAAVDCARANIHAAKKDIEVACLDALHTGLPARSFDLVVADLPWGDAVGSHVDNEVLYPAFLTEMHRLTSKQGRLAVITHEIRMFERVLQDQQKWHAQELLQVASGGHHPKVYLLHRR</sequence>
<dbReference type="PANTHER" id="PTHR14911">
    <property type="entry name" value="THUMP DOMAIN-CONTAINING"/>
    <property type="match status" value="1"/>
</dbReference>
<protein>
    <submittedName>
        <fullName evidence="4">23S rRNA G2445 N2-methylase RlmL</fullName>
    </submittedName>
    <submittedName>
        <fullName evidence="3">RNA methyltransferase</fullName>
    </submittedName>
</protein>
<reference evidence="6" key="2">
    <citation type="journal article" date="2019" name="Int. J. Syst. Evol. Microbiol.">
        <title>The Global Catalogue of Microorganisms (GCM) 10K type strain sequencing project: providing services to taxonomists for standard genome sequencing and annotation.</title>
        <authorList>
            <consortium name="The Broad Institute Genomics Platform"/>
            <consortium name="The Broad Institute Genome Sequencing Center for Infectious Disease"/>
            <person name="Wu L."/>
            <person name="Ma J."/>
        </authorList>
    </citation>
    <scope>NUCLEOTIDE SEQUENCE [LARGE SCALE GENOMIC DNA]</scope>
    <source>
        <strain evidence="6">CGMCC 1.18437</strain>
    </source>
</reference>
<evidence type="ECO:0000313" key="3">
    <source>
        <dbReference type="EMBL" id="GHF49713.1"/>
    </source>
</evidence>
<accession>A0A7W8KFN6</accession>
<keyword evidence="4" id="KW-0808">Transferase</keyword>
<evidence type="ECO:0000259" key="2">
    <source>
        <dbReference type="Pfam" id="PF01170"/>
    </source>
</evidence>
<evidence type="ECO:0000256" key="1">
    <source>
        <dbReference type="SAM" id="MobiDB-lite"/>
    </source>
</evidence>
<dbReference type="GO" id="GO:0016423">
    <property type="term" value="F:tRNA (guanine) methyltransferase activity"/>
    <property type="evidence" value="ECO:0007669"/>
    <property type="project" value="TreeGrafter"/>
</dbReference>
<reference evidence="4 5" key="3">
    <citation type="submission" date="2020-08" db="EMBL/GenBank/DDBJ databases">
        <title>Genomic Encyclopedia of Type Strains, Phase IV (KMG-IV): sequencing the most valuable type-strain genomes for metagenomic binning, comparative biology and taxonomic classification.</title>
        <authorList>
            <person name="Goeker M."/>
        </authorList>
    </citation>
    <scope>NUCLEOTIDE SEQUENCE [LARGE SCALE GENOMIC DNA]</scope>
    <source>
        <strain evidence="4 5">DSM 27521</strain>
    </source>
</reference>
<evidence type="ECO:0000313" key="6">
    <source>
        <dbReference type="Proteomes" id="UP000619376"/>
    </source>
</evidence>
<feature type="region of interest" description="Disordered" evidence="1">
    <location>
        <begin position="1"/>
        <end position="39"/>
    </location>
</feature>
<dbReference type="InterPro" id="IPR029063">
    <property type="entry name" value="SAM-dependent_MTases_sf"/>
</dbReference>
<dbReference type="Proteomes" id="UP000539473">
    <property type="component" value="Unassembled WGS sequence"/>
</dbReference>
<feature type="compositionally biased region" description="Pro residues" evidence="1">
    <location>
        <begin position="1"/>
        <end position="10"/>
    </location>
</feature>
<dbReference type="CDD" id="cd02440">
    <property type="entry name" value="AdoMet_MTases"/>
    <property type="match status" value="1"/>
</dbReference>
<dbReference type="Gene3D" id="3.40.50.150">
    <property type="entry name" value="Vaccinia Virus protein VP39"/>
    <property type="match status" value="1"/>
</dbReference>
<dbReference type="GO" id="GO:0030488">
    <property type="term" value="P:tRNA methylation"/>
    <property type="evidence" value="ECO:0007669"/>
    <property type="project" value="TreeGrafter"/>
</dbReference>
<comment type="caution">
    <text evidence="4">The sequence shown here is derived from an EMBL/GenBank/DDBJ whole genome shotgun (WGS) entry which is preliminary data.</text>
</comment>
<gene>
    <name evidence="3" type="ORF">GCM10017781_27610</name>
    <name evidence="4" type="ORF">HNQ07_002826</name>
</gene>
<proteinExistence type="predicted"/>
<keyword evidence="4" id="KW-0489">Methyltransferase</keyword>
<keyword evidence="6" id="KW-1185">Reference proteome</keyword>
<dbReference type="InterPro" id="IPR000241">
    <property type="entry name" value="RlmKL-like_Mtase"/>
</dbReference>
<dbReference type="EMBL" id="JACHFK010000007">
    <property type="protein sequence ID" value="MBB5377334.1"/>
    <property type="molecule type" value="Genomic_DNA"/>
</dbReference>
<feature type="compositionally biased region" description="Basic and acidic residues" evidence="1">
    <location>
        <begin position="30"/>
        <end position="39"/>
    </location>
</feature>
<dbReference type="PANTHER" id="PTHR14911:SF13">
    <property type="entry name" value="TRNA (GUANINE(6)-N2)-METHYLTRANSFERASE THUMP3"/>
    <property type="match status" value="1"/>
</dbReference>
<dbReference type="SUPFAM" id="SSF53335">
    <property type="entry name" value="S-adenosyl-L-methionine-dependent methyltransferases"/>
    <property type="match status" value="1"/>
</dbReference>
<reference evidence="3" key="1">
    <citation type="journal article" date="2014" name="Int. J. Syst. Evol. Microbiol.">
        <title>Complete genome of a new Firmicutes species belonging to the dominant human colonic microbiota ('Ruminococcus bicirculans') reveals two chromosomes and a selective capacity to utilize plant glucans.</title>
        <authorList>
            <consortium name="NISC Comparative Sequencing Program"/>
            <person name="Wegmann U."/>
            <person name="Louis P."/>
            <person name="Goesmann A."/>
            <person name="Henrissat B."/>
            <person name="Duncan S.H."/>
            <person name="Flint H.J."/>
        </authorList>
    </citation>
    <scope>NUCLEOTIDE SEQUENCE</scope>
    <source>
        <strain evidence="3">CGMCC 1.18437</strain>
    </source>
</reference>
<dbReference type="RefSeq" id="WP_184112807.1">
    <property type="nucleotide sequence ID" value="NZ_BNAJ01000007.1"/>
</dbReference>
<reference evidence="3" key="4">
    <citation type="submission" date="2024-05" db="EMBL/GenBank/DDBJ databases">
        <authorList>
            <person name="Sun Q."/>
            <person name="Zhou Y."/>
        </authorList>
    </citation>
    <scope>NUCLEOTIDE SEQUENCE</scope>
    <source>
        <strain evidence="3">CGMCC 1.18437</strain>
    </source>
</reference>
<evidence type="ECO:0000313" key="5">
    <source>
        <dbReference type="Proteomes" id="UP000539473"/>
    </source>
</evidence>
<feature type="domain" description="Ribosomal RNA large subunit methyltransferase K/L-like methyltransferase" evidence="2">
    <location>
        <begin position="191"/>
        <end position="361"/>
    </location>
</feature>
<dbReference type="Pfam" id="PF01170">
    <property type="entry name" value="UPF0020"/>
    <property type="match status" value="1"/>
</dbReference>